<sequence>MAEPGPSLFGLSRLTTLVSSLVVALSSGTNYVVSAYAPQLGSRLHLTHTQLNFIALGGNIGVYTSGPFWGKLVDARGPRPLLVGAFVFLLSGYLGIRSLYDAGLDDGERLSQLHIGLLILCSFFTGLGGNAGLASAINSTAKSFPDRARAIVVGIVMSGFGLSAFFFSSISHLLFPGNTSGFLLVLALGTALPMILGFFFVRPVPLSPADASYAVEQGEYEPLSAADPTSFENPNTSHTHLIPSSDDEGDEDSLAPSFPDPPRPRRHSDLSRKHLHDSVELSPSASLIGFQHRSRSRSMSMVRAPNPVPKLEKIVEGRGVDITAWDLCKSGDFWIMCCVNMLLSGTGLMYINNVGSIAQALFAKGNPAYDEVEASVWQAAQVSTVSLMNFSGRILIGFTADFVKSRLQRPRSYCLTLVAGLFILSQAIMLSVEDVQSLWLASALLGLAYGSLFGVMPTISIEWFGLSHFSENWGYISISPVVGGNLFSLVFGHNLDSHDAPGASEVARADAGLPSSHQCIEGRECYVASLYVTLFACFIALGLAIWAGQRDWKDRRDRVLRGDHMEEVIWEGGGEAAGTEN</sequence>
<evidence type="ECO:0000313" key="1">
    <source>
        <dbReference type="EMBL" id="KAI0059338.1"/>
    </source>
</evidence>
<reference evidence="1" key="2">
    <citation type="journal article" date="2022" name="New Phytol.">
        <title>Evolutionary transition to the ectomycorrhizal habit in the genomes of a hyperdiverse lineage of mushroom-forming fungi.</title>
        <authorList>
            <person name="Looney B."/>
            <person name="Miyauchi S."/>
            <person name="Morin E."/>
            <person name="Drula E."/>
            <person name="Courty P.E."/>
            <person name="Kohler A."/>
            <person name="Kuo A."/>
            <person name="LaButti K."/>
            <person name="Pangilinan J."/>
            <person name="Lipzen A."/>
            <person name="Riley R."/>
            <person name="Andreopoulos W."/>
            <person name="He G."/>
            <person name="Johnson J."/>
            <person name="Nolan M."/>
            <person name="Tritt A."/>
            <person name="Barry K.W."/>
            <person name="Grigoriev I.V."/>
            <person name="Nagy L.G."/>
            <person name="Hibbett D."/>
            <person name="Henrissat B."/>
            <person name="Matheny P.B."/>
            <person name="Labbe J."/>
            <person name="Martin F.M."/>
        </authorList>
    </citation>
    <scope>NUCLEOTIDE SEQUENCE</scope>
    <source>
        <strain evidence="1">HHB10654</strain>
    </source>
</reference>
<proteinExistence type="predicted"/>
<accession>A0ACB8SS50</accession>
<protein>
    <submittedName>
        <fullName evidence="1">MFS general substrate transporter</fullName>
    </submittedName>
</protein>
<organism evidence="1 2">
    <name type="scientific">Artomyces pyxidatus</name>
    <dbReference type="NCBI Taxonomy" id="48021"/>
    <lineage>
        <taxon>Eukaryota</taxon>
        <taxon>Fungi</taxon>
        <taxon>Dikarya</taxon>
        <taxon>Basidiomycota</taxon>
        <taxon>Agaricomycotina</taxon>
        <taxon>Agaricomycetes</taxon>
        <taxon>Russulales</taxon>
        <taxon>Auriscalpiaceae</taxon>
        <taxon>Artomyces</taxon>
    </lineage>
</organism>
<dbReference type="Proteomes" id="UP000814140">
    <property type="component" value="Unassembled WGS sequence"/>
</dbReference>
<gene>
    <name evidence="1" type="ORF">BV25DRAFT_1829127</name>
</gene>
<comment type="caution">
    <text evidence="1">The sequence shown here is derived from an EMBL/GenBank/DDBJ whole genome shotgun (WGS) entry which is preliminary data.</text>
</comment>
<evidence type="ECO:0000313" key="2">
    <source>
        <dbReference type="Proteomes" id="UP000814140"/>
    </source>
</evidence>
<reference evidence="1" key="1">
    <citation type="submission" date="2021-03" db="EMBL/GenBank/DDBJ databases">
        <authorList>
            <consortium name="DOE Joint Genome Institute"/>
            <person name="Ahrendt S."/>
            <person name="Looney B.P."/>
            <person name="Miyauchi S."/>
            <person name="Morin E."/>
            <person name="Drula E."/>
            <person name="Courty P.E."/>
            <person name="Chicoki N."/>
            <person name="Fauchery L."/>
            <person name="Kohler A."/>
            <person name="Kuo A."/>
            <person name="Labutti K."/>
            <person name="Pangilinan J."/>
            <person name="Lipzen A."/>
            <person name="Riley R."/>
            <person name="Andreopoulos W."/>
            <person name="He G."/>
            <person name="Johnson J."/>
            <person name="Barry K.W."/>
            <person name="Grigoriev I.V."/>
            <person name="Nagy L."/>
            <person name="Hibbett D."/>
            <person name="Henrissat B."/>
            <person name="Matheny P.B."/>
            <person name="Labbe J."/>
            <person name="Martin F."/>
        </authorList>
    </citation>
    <scope>NUCLEOTIDE SEQUENCE</scope>
    <source>
        <strain evidence="1">HHB10654</strain>
    </source>
</reference>
<name>A0ACB8SS50_9AGAM</name>
<keyword evidence="2" id="KW-1185">Reference proteome</keyword>
<dbReference type="EMBL" id="MU277227">
    <property type="protein sequence ID" value="KAI0059338.1"/>
    <property type="molecule type" value="Genomic_DNA"/>
</dbReference>